<feature type="coiled-coil region" evidence="1">
    <location>
        <begin position="13"/>
        <end position="40"/>
    </location>
</feature>
<accession>A0ABN7AYP1</accession>
<dbReference type="Proteomes" id="UP001307889">
    <property type="component" value="Chromosome 6"/>
</dbReference>
<keyword evidence="3" id="KW-1185">Reference proteome</keyword>
<evidence type="ECO:0000313" key="3">
    <source>
        <dbReference type="Proteomes" id="UP001307889"/>
    </source>
</evidence>
<protein>
    <submittedName>
        <fullName evidence="2">Uncharacterized protein</fullName>
    </submittedName>
</protein>
<evidence type="ECO:0000256" key="1">
    <source>
        <dbReference type="SAM" id="Coils"/>
    </source>
</evidence>
<keyword evidence="1" id="KW-0175">Coiled coil</keyword>
<dbReference type="EMBL" id="AP028914">
    <property type="protein sequence ID" value="BES95632.1"/>
    <property type="molecule type" value="Genomic_DNA"/>
</dbReference>
<organism evidence="2 3">
    <name type="scientific">Nesidiocoris tenuis</name>
    <dbReference type="NCBI Taxonomy" id="355587"/>
    <lineage>
        <taxon>Eukaryota</taxon>
        <taxon>Metazoa</taxon>
        <taxon>Ecdysozoa</taxon>
        <taxon>Arthropoda</taxon>
        <taxon>Hexapoda</taxon>
        <taxon>Insecta</taxon>
        <taxon>Pterygota</taxon>
        <taxon>Neoptera</taxon>
        <taxon>Paraneoptera</taxon>
        <taxon>Hemiptera</taxon>
        <taxon>Heteroptera</taxon>
        <taxon>Panheteroptera</taxon>
        <taxon>Cimicomorpha</taxon>
        <taxon>Miridae</taxon>
        <taxon>Dicyphina</taxon>
        <taxon>Nesidiocoris</taxon>
    </lineage>
</organism>
<evidence type="ECO:0000313" key="2">
    <source>
        <dbReference type="EMBL" id="BES95632.1"/>
    </source>
</evidence>
<name>A0ABN7AYP1_9HEMI</name>
<sequence>MAYPTENDTIYLLNWLEKMREKLRSKLEKEIQKNDELANQIYENRREFDTTQLEIERIRKFKENVHDSREQIRKLVLHEKTLSDSMETTEKEKSRTMSKISSLGKALKNLEALGKMIQPNSNKC</sequence>
<gene>
    <name evidence="2" type="ORF">NTJ_08441</name>
</gene>
<reference evidence="2 3" key="1">
    <citation type="submission" date="2023-09" db="EMBL/GenBank/DDBJ databases">
        <title>Nesidiocoris tenuis whole genome shotgun sequence.</title>
        <authorList>
            <person name="Shibata T."/>
            <person name="Shimoda M."/>
            <person name="Kobayashi T."/>
            <person name="Uehara T."/>
        </authorList>
    </citation>
    <scope>NUCLEOTIDE SEQUENCE [LARGE SCALE GENOMIC DNA]</scope>
    <source>
        <strain evidence="2 3">Japan</strain>
    </source>
</reference>
<proteinExistence type="predicted"/>